<dbReference type="InterPro" id="IPR039634">
    <property type="entry name" value="Bul1-like"/>
</dbReference>
<dbReference type="Proteomes" id="UP001165063">
    <property type="component" value="Unassembled WGS sequence"/>
</dbReference>
<comment type="caution">
    <text evidence="2">The sequence shown here is derived from an EMBL/GenBank/DDBJ whole genome shotgun (WGS) entry which is preliminary data.</text>
</comment>
<dbReference type="Pfam" id="PF04425">
    <property type="entry name" value="Bul1_N"/>
    <property type="match status" value="1"/>
</dbReference>
<reference evidence="2" key="1">
    <citation type="submission" date="2023-04" db="EMBL/GenBank/DDBJ databases">
        <title>Ambrosiozyma monospora NBRC 1965.</title>
        <authorList>
            <person name="Ichikawa N."/>
            <person name="Sato H."/>
            <person name="Tonouchi N."/>
        </authorList>
    </citation>
    <scope>NUCLEOTIDE SEQUENCE</scope>
    <source>
        <strain evidence="2">NBRC 1965</strain>
    </source>
</reference>
<evidence type="ECO:0000259" key="1">
    <source>
        <dbReference type="Pfam" id="PF04425"/>
    </source>
</evidence>
<dbReference type="EMBL" id="BSXU01007175">
    <property type="protein sequence ID" value="GMG56287.1"/>
    <property type="molecule type" value="Genomic_DNA"/>
</dbReference>
<feature type="domain" description="Bul1 N-terminal" evidence="1">
    <location>
        <begin position="34"/>
        <end position="139"/>
    </location>
</feature>
<dbReference type="InterPro" id="IPR007519">
    <property type="entry name" value="Bul1_N"/>
</dbReference>
<accession>A0A9W6Z6Z8</accession>
<evidence type="ECO:0000313" key="2">
    <source>
        <dbReference type="EMBL" id="GMG56287.1"/>
    </source>
</evidence>
<name>A0A9W6Z6Z8_AMBMO</name>
<protein>
    <submittedName>
        <fullName evidence="2">Unnamed protein product</fullName>
    </submittedName>
</protein>
<evidence type="ECO:0000313" key="3">
    <source>
        <dbReference type="Proteomes" id="UP001165063"/>
    </source>
</evidence>
<gene>
    <name evidence="2" type="ORF">Amon01_000835400</name>
</gene>
<keyword evidence="3" id="KW-1185">Reference proteome</keyword>
<dbReference type="OrthoDB" id="3997979at2759"/>
<proteinExistence type="predicted"/>
<sequence>MYSPHAPITLPFVTDHLFLIKINHFLKWESVCHRLYNFCACHHYGTIDVGPTADRYGNVVPTPETGVRYGLSDDKIWKPGEKYKKLFMFKIPSALLDTACEHQSPEHLGLSSSFDVDVESFKGDAGRIQVDENFGYDHLCCICC</sequence>
<dbReference type="AlphaFoldDB" id="A0A9W6Z6Z8"/>
<dbReference type="PANTHER" id="PTHR31904:SF1">
    <property type="entry name" value="BYPASS OF STOP CODON PROTEIN 5-RELATED"/>
    <property type="match status" value="1"/>
</dbReference>
<organism evidence="2 3">
    <name type="scientific">Ambrosiozyma monospora</name>
    <name type="common">Yeast</name>
    <name type="synonym">Endomycopsis monosporus</name>
    <dbReference type="NCBI Taxonomy" id="43982"/>
    <lineage>
        <taxon>Eukaryota</taxon>
        <taxon>Fungi</taxon>
        <taxon>Dikarya</taxon>
        <taxon>Ascomycota</taxon>
        <taxon>Saccharomycotina</taxon>
        <taxon>Pichiomycetes</taxon>
        <taxon>Pichiales</taxon>
        <taxon>Pichiaceae</taxon>
        <taxon>Ambrosiozyma</taxon>
    </lineage>
</organism>
<dbReference type="PANTHER" id="PTHR31904">
    <property type="entry name" value="BYPASS OF STOP CODON PROTEIN 5-RELATED"/>
    <property type="match status" value="1"/>
</dbReference>